<name>A0A0A8ZUY7_ARUDO</name>
<evidence type="ECO:0000313" key="1">
    <source>
        <dbReference type="EMBL" id="JAD38617.1"/>
    </source>
</evidence>
<sequence>MKSIVFSKGPLYSPPLSDMMHFNLLPVSLSTLAWNSLKASSTFQLGEELLVSKGVQPLLTHMPKPLVPQING</sequence>
<organism evidence="1">
    <name type="scientific">Arundo donax</name>
    <name type="common">Giant reed</name>
    <name type="synonym">Donax arundinaceus</name>
    <dbReference type="NCBI Taxonomy" id="35708"/>
    <lineage>
        <taxon>Eukaryota</taxon>
        <taxon>Viridiplantae</taxon>
        <taxon>Streptophyta</taxon>
        <taxon>Embryophyta</taxon>
        <taxon>Tracheophyta</taxon>
        <taxon>Spermatophyta</taxon>
        <taxon>Magnoliopsida</taxon>
        <taxon>Liliopsida</taxon>
        <taxon>Poales</taxon>
        <taxon>Poaceae</taxon>
        <taxon>PACMAD clade</taxon>
        <taxon>Arundinoideae</taxon>
        <taxon>Arundineae</taxon>
        <taxon>Arundo</taxon>
    </lineage>
</organism>
<accession>A0A0A8ZUY7</accession>
<reference evidence="1" key="1">
    <citation type="submission" date="2014-09" db="EMBL/GenBank/DDBJ databases">
        <authorList>
            <person name="Magalhaes I.L.F."/>
            <person name="Oliveira U."/>
            <person name="Santos F.R."/>
            <person name="Vidigal T.H.D.A."/>
            <person name="Brescovit A.D."/>
            <person name="Santos A.J."/>
        </authorList>
    </citation>
    <scope>NUCLEOTIDE SEQUENCE</scope>
    <source>
        <tissue evidence="1">Shoot tissue taken approximately 20 cm above the soil surface</tissue>
    </source>
</reference>
<proteinExistence type="predicted"/>
<reference evidence="1" key="2">
    <citation type="journal article" date="2015" name="Data Brief">
        <title>Shoot transcriptome of the giant reed, Arundo donax.</title>
        <authorList>
            <person name="Barrero R.A."/>
            <person name="Guerrero F.D."/>
            <person name="Moolhuijzen P."/>
            <person name="Goolsby J.A."/>
            <person name="Tidwell J."/>
            <person name="Bellgard S.E."/>
            <person name="Bellgard M.I."/>
        </authorList>
    </citation>
    <scope>NUCLEOTIDE SEQUENCE</scope>
    <source>
        <tissue evidence="1">Shoot tissue taken approximately 20 cm above the soil surface</tissue>
    </source>
</reference>
<protein>
    <submittedName>
        <fullName evidence="1">Uncharacterized protein</fullName>
    </submittedName>
</protein>
<dbReference type="EMBL" id="GBRH01259278">
    <property type="protein sequence ID" value="JAD38617.1"/>
    <property type="molecule type" value="Transcribed_RNA"/>
</dbReference>
<dbReference type="AlphaFoldDB" id="A0A0A8ZUY7"/>